<feature type="transmembrane region" description="Helical" evidence="1">
    <location>
        <begin position="110"/>
        <end position="132"/>
    </location>
</feature>
<keyword evidence="1" id="KW-0472">Membrane</keyword>
<dbReference type="RefSeq" id="WP_171003645.1">
    <property type="nucleotide sequence ID" value="NZ_CP061336.1"/>
</dbReference>
<dbReference type="AlphaFoldDB" id="A0A7H1VLU0"/>
<dbReference type="Proteomes" id="UP000306409">
    <property type="component" value="Chromosome"/>
</dbReference>
<dbReference type="InterPro" id="IPR024529">
    <property type="entry name" value="ECF_trnsprt_substrate-spec"/>
</dbReference>
<dbReference type="EMBL" id="CP061336">
    <property type="protein sequence ID" value="QNU66352.1"/>
    <property type="molecule type" value="Genomic_DNA"/>
</dbReference>
<dbReference type="Pfam" id="PF12822">
    <property type="entry name" value="ECF_trnsprt"/>
    <property type="match status" value="1"/>
</dbReference>
<sequence>MELLNKLSTKRLVLSGLFLALGLLIPFLTAQIPSLGSRLLLMHIPVLLCGFICGWPYGLIIGLVLPVFRSMLFGMPPMFPTAVAMAFELAAYGLMTGLLYKLLPKKNVSIYASLILSMVCGRIVWGIVSFFLYGLNETAFTWEIFMAGAFLNAIPGIVIQIIIIPVAVIALSKAKHIESVS</sequence>
<feature type="transmembrane region" description="Helical" evidence="1">
    <location>
        <begin position="12"/>
        <end position="32"/>
    </location>
</feature>
<feature type="transmembrane region" description="Helical" evidence="1">
    <location>
        <begin position="44"/>
        <end position="68"/>
    </location>
</feature>
<keyword evidence="3" id="KW-1185">Reference proteome</keyword>
<accession>A0A7H1VLU0</accession>
<feature type="transmembrane region" description="Helical" evidence="1">
    <location>
        <begin position="144"/>
        <end position="171"/>
    </location>
</feature>
<keyword evidence="1" id="KW-0812">Transmembrane</keyword>
<evidence type="ECO:0000313" key="2">
    <source>
        <dbReference type="EMBL" id="QNU66352.1"/>
    </source>
</evidence>
<dbReference type="KEGG" id="rher:EHE19_015965"/>
<proteinExistence type="predicted"/>
<protein>
    <submittedName>
        <fullName evidence="2">ECF transporter S component</fullName>
    </submittedName>
</protein>
<feature type="transmembrane region" description="Helical" evidence="1">
    <location>
        <begin position="80"/>
        <end position="103"/>
    </location>
</feature>
<evidence type="ECO:0000313" key="3">
    <source>
        <dbReference type="Proteomes" id="UP000306409"/>
    </source>
</evidence>
<evidence type="ECO:0000256" key="1">
    <source>
        <dbReference type="SAM" id="Phobius"/>
    </source>
</evidence>
<reference evidence="2 3" key="1">
    <citation type="submission" date="2020-09" db="EMBL/GenBank/DDBJ databases">
        <title>Characterization and genome sequencing of Ruminiclostridium sp. nov. MA18.</title>
        <authorList>
            <person name="Rettenmaier R."/>
            <person name="Kowollik M.-L."/>
            <person name="Liebl W."/>
            <person name="Zverlov V."/>
        </authorList>
    </citation>
    <scope>NUCLEOTIDE SEQUENCE [LARGE SCALE GENOMIC DNA]</scope>
    <source>
        <strain evidence="2 3">MA18</strain>
    </source>
</reference>
<dbReference type="GO" id="GO:0022857">
    <property type="term" value="F:transmembrane transporter activity"/>
    <property type="evidence" value="ECO:0007669"/>
    <property type="project" value="InterPro"/>
</dbReference>
<gene>
    <name evidence="2" type="ORF">EHE19_015965</name>
</gene>
<name>A0A7H1VLU0_9FIRM</name>
<keyword evidence="1" id="KW-1133">Transmembrane helix</keyword>
<organism evidence="2 3">
    <name type="scientific">Ruminiclostridium herbifermentans</name>
    <dbReference type="NCBI Taxonomy" id="2488810"/>
    <lineage>
        <taxon>Bacteria</taxon>
        <taxon>Bacillati</taxon>
        <taxon>Bacillota</taxon>
        <taxon>Clostridia</taxon>
        <taxon>Eubacteriales</taxon>
        <taxon>Oscillospiraceae</taxon>
        <taxon>Ruminiclostridium</taxon>
    </lineage>
</organism>
<dbReference type="Gene3D" id="1.10.1760.20">
    <property type="match status" value="1"/>
</dbReference>